<dbReference type="AlphaFoldDB" id="A0A1G2G5E1"/>
<evidence type="ECO:0000313" key="2">
    <source>
        <dbReference type="Proteomes" id="UP000177785"/>
    </source>
</evidence>
<dbReference type="Proteomes" id="UP000177785">
    <property type="component" value="Unassembled WGS sequence"/>
</dbReference>
<gene>
    <name evidence="1" type="ORF">A2756_03345</name>
</gene>
<accession>A0A1G2G5E1</accession>
<evidence type="ECO:0000313" key="1">
    <source>
        <dbReference type="EMBL" id="OGZ45131.1"/>
    </source>
</evidence>
<comment type="caution">
    <text evidence="1">The sequence shown here is derived from an EMBL/GenBank/DDBJ whole genome shotgun (WGS) entry which is preliminary data.</text>
</comment>
<dbReference type="EMBL" id="MHNL01000009">
    <property type="protein sequence ID" value="OGZ45131.1"/>
    <property type="molecule type" value="Genomic_DNA"/>
</dbReference>
<name>A0A1G2G5E1_9BACT</name>
<reference evidence="1 2" key="1">
    <citation type="journal article" date="2016" name="Nat. Commun.">
        <title>Thousands of microbial genomes shed light on interconnected biogeochemical processes in an aquifer system.</title>
        <authorList>
            <person name="Anantharaman K."/>
            <person name="Brown C.T."/>
            <person name="Hug L.A."/>
            <person name="Sharon I."/>
            <person name="Castelle C.J."/>
            <person name="Probst A.J."/>
            <person name="Thomas B.C."/>
            <person name="Singh A."/>
            <person name="Wilkins M.J."/>
            <person name="Karaoz U."/>
            <person name="Brodie E.L."/>
            <person name="Williams K.H."/>
            <person name="Hubbard S.S."/>
            <person name="Banfield J.F."/>
        </authorList>
    </citation>
    <scope>NUCLEOTIDE SEQUENCE [LARGE SCALE GENOMIC DNA]</scope>
</reference>
<proteinExistence type="predicted"/>
<sequence length="79" mass="8956">MGRFWKQYLRLLLAAIAIFVPFLIGNERAEITNLHVQKERLALEDSGLVCSEEETTVSAETPQENKNVLLFITCSGFLE</sequence>
<organism evidence="1 2">
    <name type="scientific">Candidatus Ryanbacteria bacterium RIFCSPHIGHO2_01_FULL_48_27</name>
    <dbReference type="NCBI Taxonomy" id="1802115"/>
    <lineage>
        <taxon>Bacteria</taxon>
        <taxon>Candidatus Ryaniibacteriota</taxon>
    </lineage>
</organism>
<dbReference type="STRING" id="1802115.A2756_03345"/>
<protein>
    <submittedName>
        <fullName evidence="1">Uncharacterized protein</fullName>
    </submittedName>
</protein>